<reference evidence="2 3" key="1">
    <citation type="submission" date="2018-10" db="EMBL/GenBank/DDBJ databases">
        <title>Falsibacillus sp. genome draft.</title>
        <authorList>
            <person name="Shi S."/>
        </authorList>
    </citation>
    <scope>NUCLEOTIDE SEQUENCE [LARGE SCALE GENOMIC DNA]</scope>
    <source>
        <strain evidence="2 3">GY 10110</strain>
    </source>
</reference>
<name>A0A3L7JGT1_9BACI</name>
<evidence type="ECO:0000313" key="2">
    <source>
        <dbReference type="EMBL" id="RLQ89988.1"/>
    </source>
</evidence>
<dbReference type="PANTHER" id="PTHR43415">
    <property type="entry name" value="SPERMIDINE N(1)-ACETYLTRANSFERASE"/>
    <property type="match status" value="1"/>
</dbReference>
<dbReference type="AlphaFoldDB" id="A0A3L7JGT1"/>
<protein>
    <submittedName>
        <fullName evidence="2">N-acetyltransferase</fullName>
    </submittedName>
</protein>
<accession>A0A3L7JGT1</accession>
<dbReference type="Proteomes" id="UP000276770">
    <property type="component" value="Unassembled WGS sequence"/>
</dbReference>
<feature type="domain" description="N-acetyltransferase" evidence="1">
    <location>
        <begin position="12"/>
        <end position="172"/>
    </location>
</feature>
<dbReference type="InterPro" id="IPR000182">
    <property type="entry name" value="GNAT_dom"/>
</dbReference>
<dbReference type="SUPFAM" id="SSF55729">
    <property type="entry name" value="Acyl-CoA N-acyltransferases (Nat)"/>
    <property type="match status" value="1"/>
</dbReference>
<dbReference type="PROSITE" id="PS51186">
    <property type="entry name" value="GNAT"/>
    <property type="match status" value="1"/>
</dbReference>
<gene>
    <name evidence="2" type="ORF">D9X91_22065</name>
</gene>
<organism evidence="2 3">
    <name type="scientific">Falsibacillus albus</name>
    <dbReference type="NCBI Taxonomy" id="2478915"/>
    <lineage>
        <taxon>Bacteria</taxon>
        <taxon>Bacillati</taxon>
        <taxon>Bacillota</taxon>
        <taxon>Bacilli</taxon>
        <taxon>Bacillales</taxon>
        <taxon>Bacillaceae</taxon>
        <taxon>Falsibacillus</taxon>
    </lineage>
</organism>
<dbReference type="OrthoDB" id="9795206at2"/>
<comment type="caution">
    <text evidence="2">The sequence shown here is derived from an EMBL/GenBank/DDBJ whole genome shotgun (WGS) entry which is preliminary data.</text>
</comment>
<dbReference type="RefSeq" id="WP_121682817.1">
    <property type="nucleotide sequence ID" value="NZ_RCVZ01000032.1"/>
</dbReference>
<dbReference type="InterPro" id="IPR016181">
    <property type="entry name" value="Acyl_CoA_acyltransferase"/>
</dbReference>
<dbReference type="PANTHER" id="PTHR43415:SF4">
    <property type="entry name" value="N-ACETYLTRANSFERASE DOMAIN-CONTAINING PROTEIN"/>
    <property type="match status" value="1"/>
</dbReference>
<dbReference type="Gene3D" id="3.40.630.30">
    <property type="match status" value="1"/>
</dbReference>
<keyword evidence="3" id="KW-1185">Reference proteome</keyword>
<dbReference type="EMBL" id="RCVZ01000032">
    <property type="protein sequence ID" value="RLQ89988.1"/>
    <property type="molecule type" value="Genomic_DNA"/>
</dbReference>
<dbReference type="GO" id="GO:0016747">
    <property type="term" value="F:acyltransferase activity, transferring groups other than amino-acyl groups"/>
    <property type="evidence" value="ECO:0007669"/>
    <property type="project" value="InterPro"/>
</dbReference>
<sequence length="183" mass="22086">MYKDHDLVIRKIEERDLERLWELAYKEDAPEWKRWDAPYFPFKSMTFEQFLEQKSSWVNQDHRWIITVQDVVVGTVTYYFEDDQSRWLEMGITLYQGNEWGKGIGTRALKLWIDHIFQTLPLTRVGLTTWSGNERMIRAAEKLGMQMEARIRKVRYFEGNYYDSIRMGILREEWETLTTAAQI</sequence>
<keyword evidence="2" id="KW-0808">Transferase</keyword>
<dbReference type="Pfam" id="PF13302">
    <property type="entry name" value="Acetyltransf_3"/>
    <property type="match status" value="1"/>
</dbReference>
<evidence type="ECO:0000313" key="3">
    <source>
        <dbReference type="Proteomes" id="UP000276770"/>
    </source>
</evidence>
<evidence type="ECO:0000259" key="1">
    <source>
        <dbReference type="PROSITE" id="PS51186"/>
    </source>
</evidence>
<proteinExistence type="predicted"/>